<sequence length="594" mass="67670">MIKSTSLTWDLEPIFSGGSTSAELQTFVEQLRTELNQLETDIQTHGTPASPEEAGDWTASYLKLQRAASKLEEARSFVNAVISADVNDEYAKQWQASLKQTSTKISALITTMEAQILQMDDRTWQAVLEHPDTAGLTFPLEEQRTKAKEKMDAEAEQLASSLAQDGYAGWSEMYNTLVGRMKIPWNGENLSVGQAQNQMETSDRTVRENMHKAWEEAWDEQGSVFAETLNHLAGFRLNLYEKRGWTNVLKEPLMINRMEEKTLDAMWEAIEELKPKLLPFMDEKARLIGVDALAWHDVHAPLGEIEQIVPFDEAAEAITAQFREVSPKLADFTKHAFENHWIEAEDRPGKRPGGFCTRFPETGETRIFMTYGGTPSNVQTLAHELGHAYHQEAMQGVSYFSTRYAMNVAETASTFAEQIVAESAVNEAENEAEKLALLNTKISRGLAFFMNLHARFLFEKRFYEQRKNGWLTADQLNHLMQEAQEEAYCGQLASYSPTFWSSKLHFHMTGVPFYNFPYTFGYLFSLGIYQRAKEEGPAFEDQYIALLRDTASMPVEELAWKHLHADITKKEFWKEAAAPLLEDVEQFLQLSQKQ</sequence>
<dbReference type="GO" id="GO:0004181">
    <property type="term" value="F:metallocarboxypeptidase activity"/>
    <property type="evidence" value="ECO:0007669"/>
    <property type="project" value="InterPro"/>
</dbReference>
<evidence type="ECO:0000256" key="1">
    <source>
        <dbReference type="ARBA" id="ARBA00022670"/>
    </source>
</evidence>
<evidence type="ECO:0000259" key="7">
    <source>
        <dbReference type="Pfam" id="PF01432"/>
    </source>
</evidence>
<evidence type="ECO:0000256" key="4">
    <source>
        <dbReference type="ARBA" id="ARBA00022833"/>
    </source>
</evidence>
<evidence type="ECO:0000256" key="2">
    <source>
        <dbReference type="ARBA" id="ARBA00022723"/>
    </source>
</evidence>
<evidence type="ECO:0000313" key="10">
    <source>
        <dbReference type="Proteomes" id="UP000242310"/>
    </source>
</evidence>
<proteinExistence type="inferred from homology"/>
<evidence type="ECO:0000259" key="8">
    <source>
        <dbReference type="Pfam" id="PF08439"/>
    </source>
</evidence>
<name>A0A2P8HI66_9BACI</name>
<dbReference type="RefSeq" id="WP_106588566.1">
    <property type="nucleotide sequence ID" value="NZ_PYAV01000006.1"/>
</dbReference>
<dbReference type="GO" id="GO:0046872">
    <property type="term" value="F:metal ion binding"/>
    <property type="evidence" value="ECO:0007669"/>
    <property type="project" value="UniProtKB-UniRule"/>
</dbReference>
<dbReference type="GO" id="GO:0004222">
    <property type="term" value="F:metalloendopeptidase activity"/>
    <property type="evidence" value="ECO:0007669"/>
    <property type="project" value="InterPro"/>
</dbReference>
<comment type="similarity">
    <text evidence="6">Belongs to the peptidase M3 family.</text>
</comment>
<keyword evidence="5 6" id="KW-0482">Metalloprotease</keyword>
<protein>
    <submittedName>
        <fullName evidence="9">PepF/M3 family oligoendopeptidase</fullName>
    </submittedName>
</protein>
<comment type="cofactor">
    <cofactor evidence="6">
        <name>Zn(2+)</name>
        <dbReference type="ChEBI" id="CHEBI:29105"/>
    </cofactor>
    <text evidence="6">Binds 1 zinc ion.</text>
</comment>
<dbReference type="InterPro" id="IPR034006">
    <property type="entry name" value="M3B_PepF_2"/>
</dbReference>
<evidence type="ECO:0000256" key="3">
    <source>
        <dbReference type="ARBA" id="ARBA00022801"/>
    </source>
</evidence>
<organism evidence="9 10">
    <name type="scientific">Salsuginibacillus halophilus</name>
    <dbReference type="NCBI Taxonomy" id="517424"/>
    <lineage>
        <taxon>Bacteria</taxon>
        <taxon>Bacillati</taxon>
        <taxon>Bacillota</taxon>
        <taxon>Bacilli</taxon>
        <taxon>Bacillales</taxon>
        <taxon>Bacillaceae</taxon>
        <taxon>Salsuginibacillus</taxon>
    </lineage>
</organism>
<keyword evidence="10" id="KW-1185">Reference proteome</keyword>
<accession>A0A2P8HI66</accession>
<dbReference type="CDD" id="cd09607">
    <property type="entry name" value="M3B_PepF"/>
    <property type="match status" value="1"/>
</dbReference>
<dbReference type="SUPFAM" id="SSF55486">
    <property type="entry name" value="Metalloproteases ('zincins'), catalytic domain"/>
    <property type="match status" value="1"/>
</dbReference>
<dbReference type="InterPro" id="IPR011977">
    <property type="entry name" value="Pept_M3B_clade3"/>
</dbReference>
<dbReference type="InterPro" id="IPR001333">
    <property type="entry name" value="Peptidase_M32_Taq"/>
</dbReference>
<dbReference type="InterPro" id="IPR013647">
    <property type="entry name" value="OligopepF_N_dom"/>
</dbReference>
<dbReference type="NCBIfam" id="TIGR02290">
    <property type="entry name" value="M3_fam_3"/>
    <property type="match status" value="1"/>
</dbReference>
<dbReference type="PANTHER" id="PTHR34217">
    <property type="entry name" value="METAL-DEPENDENT CARBOXYPEPTIDASE"/>
    <property type="match status" value="1"/>
</dbReference>
<dbReference type="AlphaFoldDB" id="A0A2P8HI66"/>
<comment type="caution">
    <text evidence="9">The sequence shown here is derived from an EMBL/GenBank/DDBJ whole genome shotgun (WGS) entry which is preliminary data.</text>
</comment>
<dbReference type="GO" id="GO:0006508">
    <property type="term" value="P:proteolysis"/>
    <property type="evidence" value="ECO:0007669"/>
    <property type="project" value="UniProtKB-KW"/>
</dbReference>
<evidence type="ECO:0000256" key="5">
    <source>
        <dbReference type="ARBA" id="ARBA00023049"/>
    </source>
</evidence>
<evidence type="ECO:0000313" key="9">
    <source>
        <dbReference type="EMBL" id="PSL45897.1"/>
    </source>
</evidence>
<feature type="domain" description="Peptidase M3A/M3B catalytic" evidence="7">
    <location>
        <begin position="199"/>
        <end position="575"/>
    </location>
</feature>
<dbReference type="Proteomes" id="UP000242310">
    <property type="component" value="Unassembled WGS sequence"/>
</dbReference>
<dbReference type="InterPro" id="IPR001567">
    <property type="entry name" value="Pept_M3A_M3B_dom"/>
</dbReference>
<evidence type="ECO:0000256" key="6">
    <source>
        <dbReference type="RuleBase" id="RU003435"/>
    </source>
</evidence>
<dbReference type="PANTHER" id="PTHR34217:SF1">
    <property type="entry name" value="CARBOXYPEPTIDASE 1"/>
    <property type="match status" value="1"/>
</dbReference>
<keyword evidence="1 6" id="KW-0645">Protease</keyword>
<dbReference type="OrthoDB" id="9769691at2"/>
<dbReference type="Gene3D" id="1.10.1370.30">
    <property type="match status" value="1"/>
</dbReference>
<reference evidence="9" key="1">
    <citation type="submission" date="2018-03" db="EMBL/GenBank/DDBJ databases">
        <title>Genomic Encyclopedia of Type Strains, Phase III (KMG-III): the genomes of soil and plant-associated and newly described type strains.</title>
        <authorList>
            <person name="Whitman W."/>
        </authorList>
    </citation>
    <scope>NUCLEOTIDE SEQUENCE [LARGE SCALE GENOMIC DNA]</scope>
    <source>
        <strain evidence="9">CGMCC 1.07653</strain>
    </source>
</reference>
<dbReference type="EMBL" id="PYAV01000006">
    <property type="protein sequence ID" value="PSL45897.1"/>
    <property type="molecule type" value="Genomic_DNA"/>
</dbReference>
<keyword evidence="3 6" id="KW-0378">Hydrolase</keyword>
<dbReference type="Pfam" id="PF08439">
    <property type="entry name" value="Peptidase_M3_N"/>
    <property type="match status" value="1"/>
</dbReference>
<feature type="domain" description="Oligopeptidase F N-terminal" evidence="8">
    <location>
        <begin position="116"/>
        <end position="182"/>
    </location>
</feature>
<gene>
    <name evidence="9" type="ORF">B0H94_106152</name>
</gene>
<dbReference type="Pfam" id="PF01432">
    <property type="entry name" value="Peptidase_M3"/>
    <property type="match status" value="1"/>
</dbReference>
<keyword evidence="2 6" id="KW-0479">Metal-binding</keyword>
<keyword evidence="4 6" id="KW-0862">Zinc</keyword>